<evidence type="ECO:0000256" key="1">
    <source>
        <dbReference type="SAM" id="Phobius"/>
    </source>
</evidence>
<dbReference type="Proteomes" id="UP000031938">
    <property type="component" value="Unassembled WGS sequence"/>
</dbReference>
<dbReference type="EMBL" id="JXRP01000013">
    <property type="protein sequence ID" value="KIL48266.1"/>
    <property type="molecule type" value="Genomic_DNA"/>
</dbReference>
<reference evidence="2 3" key="1">
    <citation type="submission" date="2015-01" db="EMBL/GenBank/DDBJ databases">
        <title>Genome sequencing of Jeotgalibacillus soli.</title>
        <authorList>
            <person name="Goh K.M."/>
            <person name="Chan K.-G."/>
            <person name="Yaakop A.S."/>
            <person name="Ee R."/>
            <person name="Gan H.M."/>
            <person name="Chan C.S."/>
        </authorList>
    </citation>
    <scope>NUCLEOTIDE SEQUENCE [LARGE SCALE GENOMIC DNA]</scope>
    <source>
        <strain evidence="2 3">P9</strain>
    </source>
</reference>
<gene>
    <name evidence="2" type="ORF">KP78_17130</name>
</gene>
<proteinExistence type="predicted"/>
<organism evidence="2 3">
    <name type="scientific">Jeotgalibacillus soli</name>
    <dbReference type="NCBI Taxonomy" id="889306"/>
    <lineage>
        <taxon>Bacteria</taxon>
        <taxon>Bacillati</taxon>
        <taxon>Bacillota</taxon>
        <taxon>Bacilli</taxon>
        <taxon>Bacillales</taxon>
        <taxon>Caryophanaceae</taxon>
        <taxon>Jeotgalibacillus</taxon>
    </lineage>
</organism>
<comment type="caution">
    <text evidence="2">The sequence shown here is derived from an EMBL/GenBank/DDBJ whole genome shotgun (WGS) entry which is preliminary data.</text>
</comment>
<name>A0A0C2VV12_9BACL</name>
<keyword evidence="1" id="KW-1133">Transmembrane helix</keyword>
<keyword evidence="1" id="KW-0472">Membrane</keyword>
<dbReference type="OrthoDB" id="9775268at2"/>
<protein>
    <submittedName>
        <fullName evidence="2">MFS transporter</fullName>
    </submittedName>
</protein>
<feature type="transmembrane region" description="Helical" evidence="1">
    <location>
        <begin position="6"/>
        <end position="27"/>
    </location>
</feature>
<dbReference type="STRING" id="889306.KP78_17130"/>
<evidence type="ECO:0000313" key="3">
    <source>
        <dbReference type="Proteomes" id="UP000031938"/>
    </source>
</evidence>
<accession>A0A0C2VV12</accession>
<dbReference type="AlphaFoldDB" id="A0A0C2VV12"/>
<evidence type="ECO:0000313" key="2">
    <source>
        <dbReference type="EMBL" id="KIL48266.1"/>
    </source>
</evidence>
<dbReference type="PATRIC" id="fig|889306.3.peg.1721"/>
<keyword evidence="3" id="KW-1185">Reference proteome</keyword>
<sequence>MTVKGLLLDFYLLSYAMVPFLFLAPIGWKLADRFQKKKLIITIDLLRIPFVLSLLFVQGPEQL</sequence>
<keyword evidence="1" id="KW-0812">Transmembrane</keyword>